<reference evidence="1" key="1">
    <citation type="submission" date="2022-07" db="EMBL/GenBank/DDBJ databases">
        <title>Fungi with potential for degradation of polypropylene.</title>
        <authorList>
            <person name="Gostincar C."/>
        </authorList>
    </citation>
    <scope>NUCLEOTIDE SEQUENCE</scope>
    <source>
        <strain evidence="1">EXF-13308</strain>
    </source>
</reference>
<comment type="caution">
    <text evidence="1">The sequence shown here is derived from an EMBL/GenBank/DDBJ whole genome shotgun (WGS) entry which is preliminary data.</text>
</comment>
<proteinExistence type="predicted"/>
<gene>
    <name evidence="1" type="ORF">NKR23_g10891</name>
</gene>
<dbReference type="EMBL" id="JANBVO010000051">
    <property type="protein sequence ID" value="KAJ9133297.1"/>
    <property type="molecule type" value="Genomic_DNA"/>
</dbReference>
<protein>
    <submittedName>
        <fullName evidence="1">Uncharacterized protein</fullName>
    </submittedName>
</protein>
<dbReference type="AlphaFoldDB" id="A0AA38RC20"/>
<dbReference type="Gene3D" id="3.30.420.10">
    <property type="entry name" value="Ribonuclease H-like superfamily/Ribonuclease H"/>
    <property type="match status" value="1"/>
</dbReference>
<sequence>MLKSRLRLGKDPGRSKYANLPENILVCHDGVSEDQYQTGLDAEVPLLRQAREDMYSHVGAAFALRELYSDVG</sequence>
<name>A0AA38RC20_9PEZI</name>
<dbReference type="Proteomes" id="UP001174694">
    <property type="component" value="Unassembled WGS sequence"/>
</dbReference>
<keyword evidence="2" id="KW-1185">Reference proteome</keyword>
<evidence type="ECO:0000313" key="1">
    <source>
        <dbReference type="EMBL" id="KAJ9133297.1"/>
    </source>
</evidence>
<evidence type="ECO:0000313" key="2">
    <source>
        <dbReference type="Proteomes" id="UP001174694"/>
    </source>
</evidence>
<dbReference type="InterPro" id="IPR036397">
    <property type="entry name" value="RNaseH_sf"/>
</dbReference>
<dbReference type="GO" id="GO:0003676">
    <property type="term" value="F:nucleic acid binding"/>
    <property type="evidence" value="ECO:0007669"/>
    <property type="project" value="InterPro"/>
</dbReference>
<organism evidence="1 2">
    <name type="scientific">Pleurostoma richardsiae</name>
    <dbReference type="NCBI Taxonomy" id="41990"/>
    <lineage>
        <taxon>Eukaryota</taxon>
        <taxon>Fungi</taxon>
        <taxon>Dikarya</taxon>
        <taxon>Ascomycota</taxon>
        <taxon>Pezizomycotina</taxon>
        <taxon>Sordariomycetes</taxon>
        <taxon>Sordariomycetidae</taxon>
        <taxon>Calosphaeriales</taxon>
        <taxon>Pleurostomataceae</taxon>
        <taxon>Pleurostoma</taxon>
    </lineage>
</organism>
<accession>A0AA38RC20</accession>